<dbReference type="EMBL" id="CP011542">
    <property type="protein sequence ID" value="AKK05898.1"/>
    <property type="molecule type" value="Genomic_DNA"/>
</dbReference>
<accession>A0A0G3H245</accession>
<dbReference type="NCBIfam" id="TIGR00369">
    <property type="entry name" value="unchar_dom_1"/>
    <property type="match status" value="1"/>
</dbReference>
<evidence type="ECO:0000256" key="2">
    <source>
        <dbReference type="ARBA" id="ARBA00022801"/>
    </source>
</evidence>
<dbReference type="GO" id="GO:0061522">
    <property type="term" value="F:1,4-dihydroxy-2-naphthoyl-CoA thioesterase activity"/>
    <property type="evidence" value="ECO:0007669"/>
    <property type="project" value="TreeGrafter"/>
</dbReference>
<organism evidence="4 5">
    <name type="scientific">Corynebacterium mustelae</name>
    <dbReference type="NCBI Taxonomy" id="571915"/>
    <lineage>
        <taxon>Bacteria</taxon>
        <taxon>Bacillati</taxon>
        <taxon>Actinomycetota</taxon>
        <taxon>Actinomycetes</taxon>
        <taxon>Mycobacteriales</taxon>
        <taxon>Corynebacteriaceae</taxon>
        <taxon>Corynebacterium</taxon>
    </lineage>
</organism>
<dbReference type="GO" id="GO:0005829">
    <property type="term" value="C:cytosol"/>
    <property type="evidence" value="ECO:0007669"/>
    <property type="project" value="TreeGrafter"/>
</dbReference>
<dbReference type="InterPro" id="IPR003736">
    <property type="entry name" value="PAAI_dom"/>
</dbReference>
<dbReference type="SUPFAM" id="SSF54637">
    <property type="entry name" value="Thioesterase/thiol ester dehydrase-isomerase"/>
    <property type="match status" value="1"/>
</dbReference>
<feature type="domain" description="Thioesterase" evidence="3">
    <location>
        <begin position="93"/>
        <end position="164"/>
    </location>
</feature>
<evidence type="ECO:0000313" key="4">
    <source>
        <dbReference type="EMBL" id="AKK05898.1"/>
    </source>
</evidence>
<dbReference type="Pfam" id="PF03061">
    <property type="entry name" value="4HBT"/>
    <property type="match status" value="1"/>
</dbReference>
<dbReference type="InterPro" id="IPR006683">
    <property type="entry name" value="Thioestr_dom"/>
</dbReference>
<reference evidence="5" key="2">
    <citation type="submission" date="2015-05" db="EMBL/GenBank/DDBJ databases">
        <title>Complete genome sequence of Corynebacterium mustelae DSM 45274, isolated from various tissues of a male ferret with lethal sepsis.</title>
        <authorList>
            <person name="Ruckert C."/>
            <person name="Albersmeier A."/>
            <person name="Winkler A."/>
            <person name="Tauch A."/>
        </authorList>
    </citation>
    <scope>NUCLEOTIDE SEQUENCE [LARGE SCALE GENOMIC DNA]</scope>
    <source>
        <strain evidence="5">DSM 45274</strain>
    </source>
</reference>
<keyword evidence="2" id="KW-0378">Hydrolase</keyword>
<dbReference type="InterPro" id="IPR029069">
    <property type="entry name" value="HotDog_dom_sf"/>
</dbReference>
<evidence type="ECO:0000313" key="5">
    <source>
        <dbReference type="Proteomes" id="UP000035199"/>
    </source>
</evidence>
<reference evidence="4 5" key="1">
    <citation type="journal article" date="2015" name="Genome Announc.">
        <title>Complete Genome Sequence of the Type Strain Corynebacterium mustelae DSM 45274, Isolated from Various Tissues of a Male Ferret with Lethal Sepsis.</title>
        <authorList>
            <person name="Ruckert C."/>
            <person name="Eimer J."/>
            <person name="Winkler A."/>
            <person name="Tauch A."/>
        </authorList>
    </citation>
    <scope>NUCLEOTIDE SEQUENCE [LARGE SCALE GENOMIC DNA]</scope>
    <source>
        <strain evidence="4 5">DSM 45274</strain>
    </source>
</reference>
<dbReference type="KEGG" id="cmv:CMUST_07865"/>
<evidence type="ECO:0000259" key="3">
    <source>
        <dbReference type="Pfam" id="PF03061"/>
    </source>
</evidence>
<comment type="similarity">
    <text evidence="1">Belongs to the thioesterase PaaI family.</text>
</comment>
<protein>
    <recommendedName>
        <fullName evidence="3">Thioesterase domain-containing protein</fullName>
    </recommendedName>
</protein>
<dbReference type="CDD" id="cd03443">
    <property type="entry name" value="PaaI_thioesterase"/>
    <property type="match status" value="1"/>
</dbReference>
<keyword evidence="5" id="KW-1185">Reference proteome</keyword>
<proteinExistence type="inferred from homology"/>
<dbReference type="PANTHER" id="PTHR43240">
    <property type="entry name" value="1,4-DIHYDROXY-2-NAPHTHOYL-COA THIOESTERASE 1"/>
    <property type="match status" value="1"/>
</dbReference>
<dbReference type="PANTHER" id="PTHR43240:SF5">
    <property type="entry name" value="1,4-DIHYDROXY-2-NAPHTHOYL-COA THIOESTERASE 1"/>
    <property type="match status" value="1"/>
</dbReference>
<gene>
    <name evidence="4" type="ORF">CMUST_07865</name>
</gene>
<dbReference type="Proteomes" id="UP000035199">
    <property type="component" value="Chromosome"/>
</dbReference>
<dbReference type="STRING" id="571915.CMUST_07865"/>
<dbReference type="Gene3D" id="3.10.129.10">
    <property type="entry name" value="Hotdog Thioesterase"/>
    <property type="match status" value="1"/>
</dbReference>
<dbReference type="PATRIC" id="fig|571915.4.peg.1676"/>
<name>A0A0G3H245_9CORY</name>
<dbReference type="AlphaFoldDB" id="A0A0G3H245"/>
<sequence length="182" mass="19668">MLNQEDDRLLVCLFKSSSVGLMASHTEIPDTTRPLFELLAGMGENGLHMRELAQLNELNGGFSSRLGMRFTEVNKDLVAAEMHVTQEHLQVSGIVNGGVFCAIAESVGSVMGVVAAKGKLVVGVNNDTNFIASVAAGVISAEARVIHGGRRTQLIEIEMFHRDHLCAKSALRTMVIEPPQDR</sequence>
<evidence type="ECO:0000256" key="1">
    <source>
        <dbReference type="ARBA" id="ARBA00008324"/>
    </source>
</evidence>